<proteinExistence type="predicted"/>
<dbReference type="EMBL" id="JAUIZM010000005">
    <property type="protein sequence ID" value="KAK1383363.1"/>
    <property type="molecule type" value="Genomic_DNA"/>
</dbReference>
<name>A0AAD8IDV4_9APIA</name>
<dbReference type="PANTHER" id="PTHR45749">
    <property type="match status" value="1"/>
</dbReference>
<keyword evidence="1" id="KW-0175">Coiled coil</keyword>
<dbReference type="AlphaFoldDB" id="A0AAD8IDV4"/>
<feature type="domain" description="TTF-type" evidence="3">
    <location>
        <begin position="84"/>
        <end position="177"/>
    </location>
</feature>
<dbReference type="Proteomes" id="UP001237642">
    <property type="component" value="Unassembled WGS sequence"/>
</dbReference>
<gene>
    <name evidence="4" type="ORF">POM88_021098</name>
</gene>
<dbReference type="SMART" id="SM00597">
    <property type="entry name" value="ZnF_TTF"/>
    <property type="match status" value="1"/>
</dbReference>
<organism evidence="4 5">
    <name type="scientific">Heracleum sosnowskyi</name>
    <dbReference type="NCBI Taxonomy" id="360622"/>
    <lineage>
        <taxon>Eukaryota</taxon>
        <taxon>Viridiplantae</taxon>
        <taxon>Streptophyta</taxon>
        <taxon>Embryophyta</taxon>
        <taxon>Tracheophyta</taxon>
        <taxon>Spermatophyta</taxon>
        <taxon>Magnoliopsida</taxon>
        <taxon>eudicotyledons</taxon>
        <taxon>Gunneridae</taxon>
        <taxon>Pentapetalae</taxon>
        <taxon>asterids</taxon>
        <taxon>campanulids</taxon>
        <taxon>Apiales</taxon>
        <taxon>Apiaceae</taxon>
        <taxon>Apioideae</taxon>
        <taxon>apioid superclade</taxon>
        <taxon>Tordylieae</taxon>
        <taxon>Tordyliinae</taxon>
        <taxon>Heracleum</taxon>
    </lineage>
</organism>
<evidence type="ECO:0000259" key="3">
    <source>
        <dbReference type="SMART" id="SM00597"/>
    </source>
</evidence>
<evidence type="ECO:0000256" key="1">
    <source>
        <dbReference type="SAM" id="Coils"/>
    </source>
</evidence>
<protein>
    <recommendedName>
        <fullName evidence="3">TTF-type domain-containing protein</fullName>
    </recommendedName>
</protein>
<reference evidence="4" key="2">
    <citation type="submission" date="2023-05" db="EMBL/GenBank/DDBJ databases">
        <authorList>
            <person name="Schelkunov M.I."/>
        </authorList>
    </citation>
    <scope>NUCLEOTIDE SEQUENCE</scope>
    <source>
        <strain evidence="4">Hsosn_3</strain>
        <tissue evidence="4">Leaf</tissue>
    </source>
</reference>
<comment type="caution">
    <text evidence="4">The sequence shown here is derived from an EMBL/GenBank/DDBJ whole genome shotgun (WGS) entry which is preliminary data.</text>
</comment>
<dbReference type="PANTHER" id="PTHR45749:SF37">
    <property type="entry name" value="OS05G0311600 PROTEIN"/>
    <property type="match status" value="1"/>
</dbReference>
<feature type="region of interest" description="Disordered" evidence="2">
    <location>
        <begin position="339"/>
        <end position="366"/>
    </location>
</feature>
<accession>A0AAD8IDV4</accession>
<feature type="coiled-coil region" evidence="1">
    <location>
        <begin position="246"/>
        <end position="273"/>
    </location>
</feature>
<sequence length="377" mass="42906">MQQRMDKFLTKTSTHVNVDVESPTSNKRTCVEFNPENLISDPGRREQIDECNVNIRDQVRRAYLAKGYCQPLNYEFPKTQYGIERRSFQKSWFKEFDWLKYSIKYDHAYCLWCYLFKPNRADNSVRDVFSATGFNNWKMALEVFRDHIEVKVTKENATRALYEIELLKAQAVQARNALMTRLSDARAAAIAIGEERDTIVWALERSHLGSRPTDEAAIRKFVNGDSFNEEIEKAVVSWVTGSVAETERLKKNVKKLESKCKSRKKEIKSLKAKVIGHAKPVEEVTPGAFPLTMVSSDDVTAKPVEDVTPDEVDPEAELDQEVEGEPVIVEDQVMEIPVEGEQVTSVGKVDEPKTFVGTEGVDGEDPMDESVAALFYF</sequence>
<reference evidence="4" key="1">
    <citation type="submission" date="2023-02" db="EMBL/GenBank/DDBJ databases">
        <title>Genome of toxic invasive species Heracleum sosnowskyi carries increased number of genes despite the absence of recent whole-genome duplications.</title>
        <authorList>
            <person name="Schelkunov M."/>
            <person name="Shtratnikova V."/>
            <person name="Makarenko M."/>
            <person name="Klepikova A."/>
            <person name="Omelchenko D."/>
            <person name="Novikova G."/>
            <person name="Obukhova E."/>
            <person name="Bogdanov V."/>
            <person name="Penin A."/>
            <person name="Logacheva M."/>
        </authorList>
    </citation>
    <scope>NUCLEOTIDE SEQUENCE</scope>
    <source>
        <strain evidence="4">Hsosn_3</strain>
        <tissue evidence="4">Leaf</tissue>
    </source>
</reference>
<dbReference type="InterPro" id="IPR006580">
    <property type="entry name" value="Znf_TTF"/>
</dbReference>
<evidence type="ECO:0000313" key="4">
    <source>
        <dbReference type="EMBL" id="KAK1383363.1"/>
    </source>
</evidence>
<evidence type="ECO:0000256" key="2">
    <source>
        <dbReference type="SAM" id="MobiDB-lite"/>
    </source>
</evidence>
<evidence type="ECO:0000313" key="5">
    <source>
        <dbReference type="Proteomes" id="UP001237642"/>
    </source>
</evidence>
<keyword evidence="5" id="KW-1185">Reference proteome</keyword>